<feature type="domain" description="Alpha-L-rhamnosidase C-terminal" evidence="8">
    <location>
        <begin position="970"/>
        <end position="1047"/>
    </location>
</feature>
<feature type="domain" description="Alpha-L-rhamnosidase six-hairpin glycosidase" evidence="7">
    <location>
        <begin position="624"/>
        <end position="967"/>
    </location>
</feature>
<dbReference type="InterPro" id="IPR008979">
    <property type="entry name" value="Galactose-bd-like_sf"/>
</dbReference>
<dbReference type="PANTHER" id="PTHR33307">
    <property type="entry name" value="ALPHA-RHAMNOSIDASE (EUROFUNG)"/>
    <property type="match status" value="1"/>
</dbReference>
<dbReference type="SUPFAM" id="SSF49785">
    <property type="entry name" value="Galactose-binding domain-like"/>
    <property type="match status" value="1"/>
</dbReference>
<dbReference type="Pfam" id="PF25788">
    <property type="entry name" value="Ig_Rha78A_N"/>
    <property type="match status" value="1"/>
</dbReference>
<feature type="domain" description="Bacterial alpha-L-rhamnosidase N-terminal" evidence="6">
    <location>
        <begin position="339"/>
        <end position="510"/>
    </location>
</feature>
<dbReference type="EC" id="3.2.1.40" evidence="2"/>
<dbReference type="PIRSF" id="PIRSF010631">
    <property type="entry name" value="A-rhamnsds"/>
    <property type="match status" value="1"/>
</dbReference>
<dbReference type="GO" id="GO:0005975">
    <property type="term" value="P:carbohydrate metabolic process"/>
    <property type="evidence" value="ECO:0007669"/>
    <property type="project" value="InterPro"/>
</dbReference>
<evidence type="ECO:0000259" key="7">
    <source>
        <dbReference type="Pfam" id="PF17389"/>
    </source>
</evidence>
<dbReference type="Pfam" id="PF17390">
    <property type="entry name" value="Bac_rhamnosid_C"/>
    <property type="match status" value="1"/>
</dbReference>
<dbReference type="EMBL" id="CP000473">
    <property type="protein sequence ID" value="ABJ86506.1"/>
    <property type="molecule type" value="Genomic_DNA"/>
</dbReference>
<protein>
    <recommendedName>
        <fullName evidence="2">alpha-L-rhamnosidase</fullName>
        <ecNumber evidence="2">3.2.1.40</ecNumber>
    </recommendedName>
</protein>
<gene>
    <name evidence="9" type="ordered locus">Acid_5559</name>
</gene>
<comment type="catalytic activity">
    <reaction evidence="1">
        <text>Hydrolysis of terminal non-reducing alpha-L-rhamnose residues in alpha-L-rhamnosides.</text>
        <dbReference type="EC" id="3.2.1.40"/>
    </reaction>
</comment>
<evidence type="ECO:0000259" key="5">
    <source>
        <dbReference type="Pfam" id="PF05592"/>
    </source>
</evidence>
<name>Q01V09_SOLUE</name>
<accession>Q01V09</accession>
<evidence type="ECO:0000259" key="8">
    <source>
        <dbReference type="Pfam" id="PF17390"/>
    </source>
</evidence>
<dbReference type="KEGG" id="sus:Acid_5559"/>
<evidence type="ECO:0000259" key="6">
    <source>
        <dbReference type="Pfam" id="PF08531"/>
    </source>
</evidence>
<proteinExistence type="predicted"/>
<dbReference type="Gene3D" id="2.60.420.10">
    <property type="entry name" value="Maltose phosphorylase, domain 3"/>
    <property type="match status" value="1"/>
</dbReference>
<dbReference type="OrthoDB" id="9761045at2"/>
<feature type="chain" id="PRO_5004162709" description="alpha-L-rhamnosidase" evidence="4">
    <location>
        <begin position="18"/>
        <end position="1080"/>
    </location>
</feature>
<dbReference type="Pfam" id="PF08531">
    <property type="entry name" value="Bac_rhamnosid_N"/>
    <property type="match status" value="1"/>
</dbReference>
<feature type="domain" description="Alpha-L-rhamnosidase concanavalin-like" evidence="5">
    <location>
        <begin position="518"/>
        <end position="619"/>
    </location>
</feature>
<evidence type="ECO:0000256" key="2">
    <source>
        <dbReference type="ARBA" id="ARBA00012652"/>
    </source>
</evidence>
<organism evidence="9">
    <name type="scientific">Solibacter usitatus (strain Ellin6076)</name>
    <dbReference type="NCBI Taxonomy" id="234267"/>
    <lineage>
        <taxon>Bacteria</taxon>
        <taxon>Pseudomonadati</taxon>
        <taxon>Acidobacteriota</taxon>
        <taxon>Terriglobia</taxon>
        <taxon>Bryobacterales</taxon>
        <taxon>Solibacteraceae</taxon>
        <taxon>Candidatus Solibacter</taxon>
    </lineage>
</organism>
<dbReference type="InterPro" id="IPR035396">
    <property type="entry name" value="Bac_rhamnosid6H"/>
</dbReference>
<dbReference type="Gene3D" id="2.60.40.10">
    <property type="entry name" value="Immunoglobulins"/>
    <property type="match status" value="1"/>
</dbReference>
<dbReference type="eggNOG" id="COG3250">
    <property type="taxonomic scope" value="Bacteria"/>
</dbReference>
<evidence type="ECO:0000256" key="3">
    <source>
        <dbReference type="ARBA" id="ARBA00022801"/>
    </source>
</evidence>
<dbReference type="InParanoid" id="Q01V09"/>
<dbReference type="InterPro" id="IPR013737">
    <property type="entry name" value="Bac_rhamnosid_N"/>
</dbReference>
<dbReference type="InterPro" id="IPR008902">
    <property type="entry name" value="Rhamnosid_concanavalin"/>
</dbReference>
<dbReference type="InterPro" id="IPR008928">
    <property type="entry name" value="6-hairpin_glycosidase_sf"/>
</dbReference>
<dbReference type="InterPro" id="IPR016007">
    <property type="entry name" value="Alpha_rhamnosid"/>
</dbReference>
<evidence type="ECO:0000256" key="4">
    <source>
        <dbReference type="SAM" id="SignalP"/>
    </source>
</evidence>
<reference evidence="9" key="1">
    <citation type="submission" date="2006-10" db="EMBL/GenBank/DDBJ databases">
        <title>Complete sequence of Solibacter usitatus Ellin6076.</title>
        <authorList>
            <consortium name="US DOE Joint Genome Institute"/>
            <person name="Copeland A."/>
            <person name="Lucas S."/>
            <person name="Lapidus A."/>
            <person name="Barry K."/>
            <person name="Detter J.C."/>
            <person name="Glavina del Rio T."/>
            <person name="Hammon N."/>
            <person name="Israni S."/>
            <person name="Dalin E."/>
            <person name="Tice H."/>
            <person name="Pitluck S."/>
            <person name="Thompson L.S."/>
            <person name="Brettin T."/>
            <person name="Bruce D."/>
            <person name="Han C."/>
            <person name="Tapia R."/>
            <person name="Gilna P."/>
            <person name="Schmutz J."/>
            <person name="Larimer F."/>
            <person name="Land M."/>
            <person name="Hauser L."/>
            <person name="Kyrpides N."/>
            <person name="Mikhailova N."/>
            <person name="Janssen P.H."/>
            <person name="Kuske C.R."/>
            <person name="Richardson P."/>
        </authorList>
    </citation>
    <scope>NUCLEOTIDE SEQUENCE</scope>
    <source>
        <strain evidence="9">Ellin6076</strain>
    </source>
</reference>
<dbReference type="CAZy" id="GH78">
    <property type="family name" value="Glycoside Hydrolase Family 78"/>
</dbReference>
<dbReference type="InterPro" id="IPR035398">
    <property type="entry name" value="Bac_rhamnosid_C"/>
</dbReference>
<dbReference type="GO" id="GO:0030596">
    <property type="term" value="F:alpha-L-rhamnosidase activity"/>
    <property type="evidence" value="ECO:0007669"/>
    <property type="project" value="UniProtKB-EC"/>
</dbReference>
<keyword evidence="4" id="KW-0732">Signal</keyword>
<dbReference type="HOGENOM" id="CLU_002926_1_1_0"/>
<dbReference type="PANTHER" id="PTHR33307:SF6">
    <property type="entry name" value="ALPHA-RHAMNOSIDASE (EUROFUNG)-RELATED"/>
    <property type="match status" value="1"/>
</dbReference>
<dbReference type="SUPFAM" id="SSF48208">
    <property type="entry name" value="Six-hairpin glycosidases"/>
    <property type="match status" value="1"/>
</dbReference>
<dbReference type="Pfam" id="PF05592">
    <property type="entry name" value="Bac_rhamnosid"/>
    <property type="match status" value="1"/>
</dbReference>
<dbReference type="InterPro" id="IPR012341">
    <property type="entry name" value="6hp_glycosidase-like_sf"/>
</dbReference>
<dbReference type="CAZy" id="CBM67">
    <property type="family name" value="Carbohydrate-Binding Module Family 67"/>
</dbReference>
<dbReference type="STRING" id="234267.Acid_5559"/>
<dbReference type="eggNOG" id="COG3408">
    <property type="taxonomic scope" value="Bacteria"/>
</dbReference>
<evidence type="ECO:0000313" key="9">
    <source>
        <dbReference type="EMBL" id="ABJ86506.1"/>
    </source>
</evidence>
<sequence length="1080" mass="119992" precursor="true">MKRAALLILLAGTLFGAASVRPQQLRCEYRVNPQGIDVKDPRLSWILAPVNPKGRGLTQSAYRILVSSSEAALRGNSGDLWDSGKIVSAESTQVAYQGKPLNSGTAAFWKVQVWDQDGQPSDWSAPAQWSMGLLRAEDWKGRWIGRDEAGVYKDSASDYQLLERARWIWDAGNAQAGAPVGNRFFRAAFTVPAGRKVTRALSVIGADNTADVYLNGEPIAVESKLPLPHAVDITHLVRPGENVIAVRATHSRADRPAGLIGGVRVEFASGDPVLLQTSNQWRTVAKPDPGWENPGFLDAAWQASKDLGAFGMAPWEGVGFLAQHRLPGRLLRKEFALEKKLRRATVYYSGLGLSELYLNGAKVGDHVLSPGLTDYDKHVLYVTFDVTRQLVQGKNAIGLMLGNGRYYAPRNDVPIKTRDFGYPKALVQLDLEFEDGSRANVVSDETWKYSADGPIRANNEYDGEEYDARREIAGWNKAGFDDAGWEAAKIVGASSGAVVAQMAEPLRVTETVKPLGVKKLRPGVFVFDMGQNLVGWCRLRVTGPKGTQVKLRHSETLKDDGSLYVDNLRSAKAEDIYTLKGVGAEVYEPRFTYHGFRYVEVTGFPGEPSASALDARVVHDDMERAGEFTSSSGLLNKIHHNMFWGIRGNYRSIPTDCPQRDERQGWLGDRGQVSRSESYMFDVAGFYSKWMTDLEDSQRPSGSIPDVSPNYWPLYNDDLTWPGTIIFIHGMLYDQYGDKRVLARGYPAMKKWMDYEKTFVKDGLISKDQYADWCVPPEDPKLIHSQDPRRVTDKTLIATSYYYQFLRTMSRYARILDRPTDAADFDKQADQVQDTFQRRFFKLESGMYDNGTQTSSILPLYFGMIPADFRPAVVQTLVRNIELQSNGHVGTGLVGAQWLMRTLSDAGYADLAYKIATQKTYPGWGYMVEQGATTIWELWNGNTADPAMNSGNHVMQIGDLAVWMYEYLAGIRTDPEKPGFRHAVIRPYPAGDLSFVKATHKTMYGPLASSWKREKGEFMLDVTVPANTTATVWVPAKDAASVTESGKKATDVKGVKFVRSENGSAIFEVSSGAYSFKSGI</sequence>
<keyword evidence="3" id="KW-0378">Hydrolase</keyword>
<dbReference type="Gene3D" id="2.60.120.260">
    <property type="entry name" value="Galactose-binding domain-like"/>
    <property type="match status" value="3"/>
</dbReference>
<dbReference type="InterPro" id="IPR013783">
    <property type="entry name" value="Ig-like_fold"/>
</dbReference>
<feature type="signal peptide" evidence="4">
    <location>
        <begin position="1"/>
        <end position="17"/>
    </location>
</feature>
<dbReference type="AlphaFoldDB" id="Q01V09"/>
<dbReference type="Gene3D" id="1.50.10.10">
    <property type="match status" value="1"/>
</dbReference>
<dbReference type="Pfam" id="PF17389">
    <property type="entry name" value="Bac_rhamnosid6H"/>
    <property type="match status" value="1"/>
</dbReference>
<evidence type="ECO:0000256" key="1">
    <source>
        <dbReference type="ARBA" id="ARBA00001445"/>
    </source>
</evidence>